<keyword evidence="1" id="KW-0433">Leucine-rich repeat</keyword>
<dbReference type="Pfam" id="PF00931">
    <property type="entry name" value="NB-ARC"/>
    <property type="match status" value="1"/>
</dbReference>
<dbReference type="PANTHER" id="PTHR11017">
    <property type="entry name" value="LEUCINE-RICH REPEAT-CONTAINING PROTEIN"/>
    <property type="match status" value="1"/>
</dbReference>
<evidence type="ECO:0000313" key="5">
    <source>
        <dbReference type="EMBL" id="KAK4267287.1"/>
    </source>
</evidence>
<dbReference type="Gene3D" id="1.10.8.430">
    <property type="entry name" value="Helical domain of apoptotic protease-activating factors"/>
    <property type="match status" value="1"/>
</dbReference>
<dbReference type="SUPFAM" id="SSF52540">
    <property type="entry name" value="P-loop containing nucleoside triphosphate hydrolases"/>
    <property type="match status" value="1"/>
</dbReference>
<dbReference type="PANTHER" id="PTHR11017:SF479">
    <property type="entry name" value="DISEASE RESISTANCE PROTEIN (TIR-NBS-LRR CLASS) FAMILY"/>
    <property type="match status" value="1"/>
</dbReference>
<sequence>MADVESLLYKGSNDDVRLIGIWGMGGVGKTTLAKELFDKFHSAYEGSCFLSSVREKSKKYGITALKKKLIFELLGDKESHIDMIDDTIPAYAIRRLSRKKIFIVLDDVDDHCEQLEKLAARHRWFGPGSKILITTRNNQVFGKEVDCIYKVEALNSDEAFQLFSLNAFKKDYGGDPKMRELAKEVTRYADGNPLALKVLGSFLYGKSEEAWKSQLDKFKKLPFPKINDIIKLSFEGLDYEEENIFLDIACFFNWWDVKDIETLLDACGYSTTIGLKSLEDKALLDISRGKISMHHLIKEMGRQIVREQSLNDPQKRSRLWDSNEIFEILKENKGGDTIEGIILEASEVLEEICLSPLAFRSMPNLKFLIAHRSSYASKSKFPCGIEILPNKLKLLCWWGYPSKSLPATFKGENLVQLKMPYNNLTKLWDGDQNLVNLREIDLYESKNLIELPNFSKAMHLEKVDLAYCSKLRSVHPSILSLHSLRRLNLFYCQALTSLTSNTRLKSLSHLILTGCSRLNKFLVTSEDLHTLSLSGTCINNELCSSSRHLSKIDSLSLNRCESVTSLNNLVDLHNLTHLNANCCNKLGLNLRSVFNEIRTLKILRLSYWDELFEVPENISLLSSLLELHLSGTNIETLPLSIKYLSSLQVLHLVGCKRLRFLPELPPYISELFADDCLSLETLHLSHIHNYDVPKVNLKFTNCMKLDGQSIKAIKTKVLLNLNKAIYEDIIMGYPGERVPEWFMYRTPQCLVTVDLHSIPKPWDGSFIFCVVISKLAMSTRVDANWFIDCQNACKARSYEHWWSSMFLDHIILWYDRDSYGEVQRKIEEKKRDAESNTIHPLLQIQFTVDCNYGRAGDIKECGVCPTSALECQNYIQQVQLVSDSHPNSIAIMEERPRKRKFHCLLR</sequence>
<dbReference type="InterPro" id="IPR032675">
    <property type="entry name" value="LRR_dom_sf"/>
</dbReference>
<dbReference type="Gene3D" id="3.40.50.300">
    <property type="entry name" value="P-loop containing nucleotide triphosphate hydrolases"/>
    <property type="match status" value="1"/>
</dbReference>
<dbReference type="InterPro" id="IPR002182">
    <property type="entry name" value="NB-ARC"/>
</dbReference>
<evidence type="ECO:0000259" key="4">
    <source>
        <dbReference type="Pfam" id="PF23282"/>
    </source>
</evidence>
<reference evidence="5" key="1">
    <citation type="submission" date="2023-10" db="EMBL/GenBank/DDBJ databases">
        <title>Chromosome-level genome of the transformable northern wattle, Acacia crassicarpa.</title>
        <authorList>
            <person name="Massaro I."/>
            <person name="Sinha N.R."/>
            <person name="Poethig S."/>
            <person name="Leichty A.R."/>
        </authorList>
    </citation>
    <scope>NUCLEOTIDE SEQUENCE</scope>
    <source>
        <strain evidence="5">Acra3RX</strain>
        <tissue evidence="5">Leaf</tissue>
    </source>
</reference>
<dbReference type="SUPFAM" id="SSF52058">
    <property type="entry name" value="L domain-like"/>
    <property type="match status" value="1"/>
</dbReference>
<feature type="domain" description="NB-ARC" evidence="3">
    <location>
        <begin position="8"/>
        <end position="171"/>
    </location>
</feature>
<comment type="caution">
    <text evidence="5">The sequence shown here is derived from an EMBL/GenBank/DDBJ whole genome shotgun (WGS) entry which is preliminary data.</text>
</comment>
<evidence type="ECO:0000259" key="3">
    <source>
        <dbReference type="Pfam" id="PF00931"/>
    </source>
</evidence>
<evidence type="ECO:0000256" key="1">
    <source>
        <dbReference type="ARBA" id="ARBA00022614"/>
    </source>
</evidence>
<dbReference type="InterPro" id="IPR011713">
    <property type="entry name" value="Leu-rich_rpt_3"/>
</dbReference>
<dbReference type="Gene3D" id="3.80.10.10">
    <property type="entry name" value="Ribonuclease Inhibitor"/>
    <property type="match status" value="2"/>
</dbReference>
<dbReference type="GO" id="GO:0006952">
    <property type="term" value="P:defense response"/>
    <property type="evidence" value="ECO:0007669"/>
    <property type="project" value="InterPro"/>
</dbReference>
<dbReference type="Pfam" id="PF23282">
    <property type="entry name" value="WHD_ROQ1"/>
    <property type="match status" value="1"/>
</dbReference>
<keyword evidence="6" id="KW-1185">Reference proteome</keyword>
<dbReference type="InterPro" id="IPR027417">
    <property type="entry name" value="P-loop_NTPase"/>
</dbReference>
<feature type="domain" description="Disease resistance protein Roq1-like winged-helix" evidence="4">
    <location>
        <begin position="240"/>
        <end position="309"/>
    </location>
</feature>
<keyword evidence="2" id="KW-0677">Repeat</keyword>
<gene>
    <name evidence="5" type="ORF">QN277_024086</name>
</gene>
<dbReference type="Pfam" id="PF07725">
    <property type="entry name" value="LRR_3"/>
    <property type="match status" value="1"/>
</dbReference>
<dbReference type="InterPro" id="IPR042197">
    <property type="entry name" value="Apaf_helical"/>
</dbReference>
<dbReference type="GO" id="GO:0043531">
    <property type="term" value="F:ADP binding"/>
    <property type="evidence" value="ECO:0007669"/>
    <property type="project" value="InterPro"/>
</dbReference>
<dbReference type="InterPro" id="IPR058192">
    <property type="entry name" value="WHD_ROQ1-like"/>
</dbReference>
<name>A0AAE1JEH8_9FABA</name>
<dbReference type="InterPro" id="IPR044974">
    <property type="entry name" value="Disease_R_plants"/>
</dbReference>
<dbReference type="AlphaFoldDB" id="A0AAE1JEH8"/>
<dbReference type="EMBL" id="JAWXYG010000007">
    <property type="protein sequence ID" value="KAK4267287.1"/>
    <property type="molecule type" value="Genomic_DNA"/>
</dbReference>
<protein>
    <recommendedName>
        <fullName evidence="7">TMV resistance protein N-like</fullName>
    </recommendedName>
</protein>
<evidence type="ECO:0000313" key="6">
    <source>
        <dbReference type="Proteomes" id="UP001293593"/>
    </source>
</evidence>
<organism evidence="5 6">
    <name type="scientific">Acacia crassicarpa</name>
    <name type="common">northern wattle</name>
    <dbReference type="NCBI Taxonomy" id="499986"/>
    <lineage>
        <taxon>Eukaryota</taxon>
        <taxon>Viridiplantae</taxon>
        <taxon>Streptophyta</taxon>
        <taxon>Embryophyta</taxon>
        <taxon>Tracheophyta</taxon>
        <taxon>Spermatophyta</taxon>
        <taxon>Magnoliopsida</taxon>
        <taxon>eudicotyledons</taxon>
        <taxon>Gunneridae</taxon>
        <taxon>Pentapetalae</taxon>
        <taxon>rosids</taxon>
        <taxon>fabids</taxon>
        <taxon>Fabales</taxon>
        <taxon>Fabaceae</taxon>
        <taxon>Caesalpinioideae</taxon>
        <taxon>mimosoid clade</taxon>
        <taxon>Acacieae</taxon>
        <taxon>Acacia</taxon>
    </lineage>
</organism>
<proteinExistence type="predicted"/>
<accession>A0AAE1JEH8</accession>
<evidence type="ECO:0008006" key="7">
    <source>
        <dbReference type="Google" id="ProtNLM"/>
    </source>
</evidence>
<evidence type="ECO:0000256" key="2">
    <source>
        <dbReference type="ARBA" id="ARBA00022737"/>
    </source>
</evidence>
<dbReference type="PRINTS" id="PR00364">
    <property type="entry name" value="DISEASERSIST"/>
</dbReference>
<dbReference type="Proteomes" id="UP001293593">
    <property type="component" value="Unassembled WGS sequence"/>
</dbReference>